<evidence type="ECO:0000256" key="2">
    <source>
        <dbReference type="SAM" id="MobiDB-lite"/>
    </source>
</evidence>
<evidence type="ECO:0000313" key="3">
    <source>
        <dbReference type="EMBL" id="KAK6513880.1"/>
    </source>
</evidence>
<proteinExistence type="predicted"/>
<protein>
    <submittedName>
        <fullName evidence="3">Uncharacterized protein</fullName>
    </submittedName>
</protein>
<evidence type="ECO:0000313" key="4">
    <source>
        <dbReference type="Proteomes" id="UP001307849"/>
    </source>
</evidence>
<feature type="compositionally biased region" description="Polar residues" evidence="2">
    <location>
        <begin position="457"/>
        <end position="474"/>
    </location>
</feature>
<feature type="region of interest" description="Disordered" evidence="2">
    <location>
        <begin position="96"/>
        <end position="155"/>
    </location>
</feature>
<accession>A0AAN8NLM9</accession>
<gene>
    <name evidence="3" type="ORF">TWF506_008311</name>
</gene>
<feature type="compositionally biased region" description="Basic residues" evidence="2">
    <location>
        <begin position="509"/>
        <end position="525"/>
    </location>
</feature>
<organism evidence="3 4">
    <name type="scientific">Arthrobotrys conoides</name>
    <dbReference type="NCBI Taxonomy" id="74498"/>
    <lineage>
        <taxon>Eukaryota</taxon>
        <taxon>Fungi</taxon>
        <taxon>Dikarya</taxon>
        <taxon>Ascomycota</taxon>
        <taxon>Pezizomycotina</taxon>
        <taxon>Orbiliomycetes</taxon>
        <taxon>Orbiliales</taxon>
        <taxon>Orbiliaceae</taxon>
        <taxon>Arthrobotrys</taxon>
    </lineage>
</organism>
<dbReference type="EMBL" id="JAVHJM010000005">
    <property type="protein sequence ID" value="KAK6513880.1"/>
    <property type="molecule type" value="Genomic_DNA"/>
</dbReference>
<dbReference type="AlphaFoldDB" id="A0AAN8NLM9"/>
<feature type="region of interest" description="Disordered" evidence="2">
    <location>
        <begin position="452"/>
        <end position="619"/>
    </location>
</feature>
<dbReference type="Proteomes" id="UP001307849">
    <property type="component" value="Unassembled WGS sequence"/>
</dbReference>
<feature type="compositionally biased region" description="Acidic residues" evidence="2">
    <location>
        <begin position="538"/>
        <end position="549"/>
    </location>
</feature>
<comment type="caution">
    <text evidence="3">The sequence shown here is derived from an EMBL/GenBank/DDBJ whole genome shotgun (WGS) entry which is preliminary data.</text>
</comment>
<keyword evidence="1" id="KW-0175">Coiled coil</keyword>
<feature type="compositionally biased region" description="Basic and acidic residues" evidence="2">
    <location>
        <begin position="497"/>
        <end position="508"/>
    </location>
</feature>
<feature type="compositionally biased region" description="Basic residues" evidence="2">
    <location>
        <begin position="479"/>
        <end position="496"/>
    </location>
</feature>
<reference evidence="3 4" key="1">
    <citation type="submission" date="2019-10" db="EMBL/GenBank/DDBJ databases">
        <authorList>
            <person name="Palmer J.M."/>
        </authorList>
    </citation>
    <scope>NUCLEOTIDE SEQUENCE [LARGE SCALE GENOMIC DNA]</scope>
    <source>
        <strain evidence="3 4">TWF506</strain>
    </source>
</reference>
<feature type="compositionally biased region" description="Polar residues" evidence="2">
    <location>
        <begin position="124"/>
        <end position="133"/>
    </location>
</feature>
<evidence type="ECO:0000256" key="1">
    <source>
        <dbReference type="SAM" id="Coils"/>
    </source>
</evidence>
<keyword evidence="4" id="KW-1185">Reference proteome</keyword>
<sequence>MVGDENENEDEVDDERKLKKGRRKYLQINNYLEIFYGSCLIVRELRLATLKFCSGDDVDKHTSAYTHIRANGQNKTYFLSSKGNTASDEVINTRRGCDTDKYGKKIPKTRNKPKTIAPTPKGGRQSTTMNPNGRSKPYPGAPSDGGSNTEYEFGRPRGLRVRPIKEKSRYDPVADLNRIMEQGRREVDALRRAIHAKKVYGEDTGRLPGLTDQLSDKMAELDLYNNSEEARTQHAWDLARDHDSKVREQTKHNQENKPPAVVGLRPYRGPKDFWSYEKKDRDMIIDVAARIIQEEAVTRRRRETAPIAAICQRTRYLSVEQRDRIGGWVLSLPEEFEGGRGPAPVPTDGYIVLTSNLLFPVSYNPQFMEAGLRAQNSEQLMFTATCGSSSCEQEIQYLKSQLTESWMQCMNLQQENKRLKTRLNLQEQSLASLQRKSRLLKLTLKTSAKAAMRNPSAALSSNPQPIYSSDQGLDTTPGKRAKCSKKTVTKVVKGRKDKSSLAKKGERGWKKKEKKKNEKKAKRGSSRSNVSVLKGQEEEPFIMEISDLEDGTRANTKSVLEDGGPSERGKPTLEVQGSAVQPLADGSQQHTKSNKKRRREEEEDDDGEGGGVILPRPKRKCRRKVEPYVLCLRLG</sequence>
<name>A0AAN8NLM9_9PEZI</name>
<feature type="compositionally biased region" description="Basic residues" evidence="2">
    <location>
        <begin position="104"/>
        <end position="113"/>
    </location>
</feature>
<feature type="coiled-coil region" evidence="1">
    <location>
        <begin position="409"/>
        <end position="436"/>
    </location>
</feature>